<evidence type="ECO:0000256" key="2">
    <source>
        <dbReference type="ARBA" id="ARBA00010942"/>
    </source>
</evidence>
<dbReference type="Gene3D" id="1.20.1640.10">
    <property type="entry name" value="Multidrug efflux transporter AcrB transmembrane domain"/>
    <property type="match status" value="2"/>
</dbReference>
<dbReference type="NCBIfam" id="NF000282">
    <property type="entry name" value="RND_permease_1"/>
    <property type="match status" value="1"/>
</dbReference>
<feature type="transmembrane region" description="Helical" evidence="9">
    <location>
        <begin position="974"/>
        <end position="996"/>
    </location>
</feature>
<feature type="transmembrane region" description="Helical" evidence="9">
    <location>
        <begin position="532"/>
        <end position="554"/>
    </location>
</feature>
<dbReference type="InterPro" id="IPR001036">
    <property type="entry name" value="Acrflvin-R"/>
</dbReference>
<evidence type="ECO:0000256" key="6">
    <source>
        <dbReference type="ARBA" id="ARBA00022692"/>
    </source>
</evidence>
<dbReference type="InterPro" id="IPR027463">
    <property type="entry name" value="AcrB_DN_DC_subdom"/>
</dbReference>
<accession>A0ABX2CD01</accession>
<evidence type="ECO:0000313" key="11">
    <source>
        <dbReference type="Proteomes" id="UP000886476"/>
    </source>
</evidence>
<evidence type="ECO:0000256" key="9">
    <source>
        <dbReference type="RuleBase" id="RU364070"/>
    </source>
</evidence>
<dbReference type="NCBIfam" id="TIGR00915">
    <property type="entry name" value="2A0602"/>
    <property type="match status" value="1"/>
</dbReference>
<keyword evidence="8 9" id="KW-0472">Membrane</keyword>
<dbReference type="InterPro" id="IPR004764">
    <property type="entry name" value="MdtF-like"/>
</dbReference>
<keyword evidence="5 9" id="KW-0997">Cell inner membrane</keyword>
<dbReference type="Gene3D" id="3.30.70.1430">
    <property type="entry name" value="Multidrug efflux transporter AcrB pore domain"/>
    <property type="match status" value="2"/>
</dbReference>
<dbReference type="SUPFAM" id="SSF82866">
    <property type="entry name" value="Multidrug efflux transporter AcrB transmembrane domain"/>
    <property type="match status" value="2"/>
</dbReference>
<evidence type="ECO:0000256" key="7">
    <source>
        <dbReference type="ARBA" id="ARBA00022989"/>
    </source>
</evidence>
<sequence length="1049" mass="112294">MISKFFIERPVLSNVIAILMMLIGAVALFNLAIAQYPEVVPPTVQVTTRYPGASAKTVTDTVALPIEQQVNGVEGMLYMQSYSGADGSYSLTVTFKIGTDLNFAQVLVQNRVSSALAQLPQAVQNQGVTVQKRSTSILLFVTLTSPEAKHDSLYLSNYATINLKDELARLPGVGNVSVFGAGQYSMRIWLDPSKLQVRNLVPQDVIQAIQQQSQQVAAGQIGAPPAPSGQAFQYTLNVAGRLDDTRQFEDIIVKTGSNGDVTRVRDVGTVELGAQTYGQMFSLNGQPAVGIGVFQSPGANALEVEQAVETRMAQLSKTFPQGIQYDTPFDTTKFVNASIHEVYKTLVEAGVLVLVVILIFLQDWRAMLVPTTTVPVTIIGAFAAMAALGFTINLSTLFAIVLAIGIVVDDAIVVVEGAAHNIERGMNGHDAAIRAMDQLFGPIVGITLVLIAVFLPAAFLPGLTGRIYAQFALVIAATALLSAINAATLKPTQCALWLRPPVPLEQRNILYRVFNNLYARLERRYTALIGRLVRHSTASVIVALVLIAAGGYGLSRVPTGFLPIEDQGYLIAAVQLPDGASLERTQKALDKVGAIAKATPGVAQVITIAGISALDNSASLANAGVAYIILKDWEARGKGEDLRSLVYGLNDKLADVIEARSLVLPPPPIQGIGNAAGFAMQVELRDGNSDYAKLQAMTSAIVASAQSQSALQRVQSPFRAMVPQFDVEIDRVKTQTLHVTTDQVFSALSSYLGASYVNQFNKFGRVFQVYVQADSTARLTPRQIESLMVRNQSGDMIPLGTVATVKPSVGPSLISLYNLYPSAAIVGLPAQGYSSGQSLKLMEEIAAKTLPPGAGYEWTAMSYQEKVVSNQIYLAFALALLLVYLVLAGQYESWYAPVSVILAVPLSLLGPMAVLTALKIDNNLYVQIGLILLIALSAKNAILIVEVGLELHGRDGKPLVESAIEAARSRFRPILMTSFAFILGVVPLVLATGAGASARKSIGITVFSGMLASTCLAVLFVPAFFVVVQRFENWRAARKTKPVIAQPAE</sequence>
<protein>
    <recommendedName>
        <fullName evidence="9">Efflux pump membrane transporter</fullName>
    </recommendedName>
</protein>
<feature type="transmembrane region" description="Helical" evidence="9">
    <location>
        <begin position="439"/>
        <end position="461"/>
    </location>
</feature>
<keyword evidence="11" id="KW-1185">Reference proteome</keyword>
<evidence type="ECO:0000313" key="10">
    <source>
        <dbReference type="EMBL" id="NPU66108.1"/>
    </source>
</evidence>
<evidence type="ECO:0000256" key="4">
    <source>
        <dbReference type="ARBA" id="ARBA00022475"/>
    </source>
</evidence>
<name>A0ABX2CD01_9BRAD</name>
<feature type="transmembrane region" description="Helical" evidence="9">
    <location>
        <begin position="1002"/>
        <end position="1028"/>
    </location>
</feature>
<dbReference type="Gene3D" id="3.30.70.1440">
    <property type="entry name" value="Multidrug efflux transporter AcrB pore domain"/>
    <property type="match status" value="1"/>
</dbReference>
<feature type="transmembrane region" description="Helical" evidence="9">
    <location>
        <begin position="342"/>
        <end position="361"/>
    </location>
</feature>
<feature type="transmembrane region" description="Helical" evidence="9">
    <location>
        <begin position="467"/>
        <end position="489"/>
    </location>
</feature>
<feature type="transmembrane region" description="Helical" evidence="9">
    <location>
        <begin position="871"/>
        <end position="887"/>
    </location>
</feature>
<keyword evidence="6 9" id="KW-0812">Transmembrane</keyword>
<comment type="caution">
    <text evidence="10">The sequence shown here is derived from an EMBL/GenBank/DDBJ whole genome shotgun (WGS) entry which is preliminary data.</text>
</comment>
<comment type="similarity">
    <text evidence="2 9">Belongs to the resistance-nodulation-cell division (RND) (TC 2.A.6) family.</text>
</comment>
<dbReference type="PANTHER" id="PTHR32063">
    <property type="match status" value="1"/>
</dbReference>
<feature type="transmembrane region" description="Helical" evidence="9">
    <location>
        <begin position="12"/>
        <end position="33"/>
    </location>
</feature>
<dbReference type="Proteomes" id="UP000886476">
    <property type="component" value="Unassembled WGS sequence"/>
</dbReference>
<dbReference type="PANTHER" id="PTHR32063:SF13">
    <property type="entry name" value="MULTIDRUG EFFLUX PUMP SUBUNIT ACRB-RELATED"/>
    <property type="match status" value="1"/>
</dbReference>
<organism evidence="10 11">
    <name type="scientific">Bradyrhizobium aeschynomenes</name>
    <dbReference type="NCBI Taxonomy" id="2734909"/>
    <lineage>
        <taxon>Bacteria</taxon>
        <taxon>Pseudomonadati</taxon>
        <taxon>Pseudomonadota</taxon>
        <taxon>Alphaproteobacteria</taxon>
        <taxon>Hyphomicrobiales</taxon>
        <taxon>Nitrobacteraceae</taxon>
        <taxon>Bradyrhizobium</taxon>
    </lineage>
</organism>
<dbReference type="Gene3D" id="3.30.70.1320">
    <property type="entry name" value="Multidrug efflux transporter AcrB pore domain like"/>
    <property type="match status" value="1"/>
</dbReference>
<dbReference type="RefSeq" id="WP_172111157.1">
    <property type="nucleotide sequence ID" value="NZ_JABFDN010000003.1"/>
</dbReference>
<gene>
    <name evidence="10" type="ORF">HL667_13985</name>
</gene>
<feature type="transmembrane region" description="Helical" evidence="9">
    <location>
        <begin position="924"/>
        <end position="949"/>
    </location>
</feature>
<feature type="transmembrane region" description="Helical" evidence="9">
    <location>
        <begin position="373"/>
        <end position="392"/>
    </location>
</feature>
<reference evidence="10" key="1">
    <citation type="submission" date="2020-05" db="EMBL/GenBank/DDBJ databases">
        <title>Nod-independent and nitrogen-fixing Bradyrhizobium aeschynomene sp. nov. isolated from nodules of Aeschynomene indica.</title>
        <authorList>
            <person name="Zhang Z."/>
        </authorList>
    </citation>
    <scope>NUCLEOTIDE SEQUENCE</scope>
    <source>
        <strain evidence="10">83012</strain>
    </source>
</reference>
<dbReference type="Gene3D" id="3.30.2090.10">
    <property type="entry name" value="Multidrug efflux transporter AcrB TolC docking domain, DN and DC subdomains"/>
    <property type="match status" value="2"/>
</dbReference>
<dbReference type="PRINTS" id="PR00702">
    <property type="entry name" value="ACRIFLAVINRP"/>
</dbReference>
<keyword evidence="7 9" id="KW-1133">Transmembrane helix</keyword>
<comment type="subcellular location">
    <subcellularLocation>
        <location evidence="1 9">Cell inner membrane</location>
        <topology evidence="1 9">Multi-pass membrane protein</topology>
    </subcellularLocation>
</comment>
<feature type="transmembrane region" description="Helical" evidence="9">
    <location>
        <begin position="398"/>
        <end position="419"/>
    </location>
</feature>
<dbReference type="SUPFAM" id="SSF82714">
    <property type="entry name" value="Multidrug efflux transporter AcrB TolC docking domain, DN and DC subdomains"/>
    <property type="match status" value="2"/>
</dbReference>
<evidence type="ECO:0000256" key="5">
    <source>
        <dbReference type="ARBA" id="ARBA00022519"/>
    </source>
</evidence>
<proteinExistence type="inferred from homology"/>
<evidence type="ECO:0000256" key="1">
    <source>
        <dbReference type="ARBA" id="ARBA00004429"/>
    </source>
</evidence>
<evidence type="ECO:0000256" key="3">
    <source>
        <dbReference type="ARBA" id="ARBA00022448"/>
    </source>
</evidence>
<feature type="transmembrane region" description="Helical" evidence="9">
    <location>
        <begin position="894"/>
        <end position="918"/>
    </location>
</feature>
<dbReference type="Pfam" id="PF00873">
    <property type="entry name" value="ACR_tran"/>
    <property type="match status" value="1"/>
</dbReference>
<keyword evidence="4" id="KW-1003">Cell membrane</keyword>
<evidence type="ECO:0000256" key="8">
    <source>
        <dbReference type="ARBA" id="ARBA00023136"/>
    </source>
</evidence>
<dbReference type="SUPFAM" id="SSF82693">
    <property type="entry name" value="Multidrug efflux transporter AcrB pore domain, PN1, PN2, PC1 and PC2 subdomains"/>
    <property type="match status" value="4"/>
</dbReference>
<keyword evidence="3 9" id="KW-0813">Transport</keyword>
<dbReference type="EMBL" id="JABFDN010000003">
    <property type="protein sequence ID" value="NPU66108.1"/>
    <property type="molecule type" value="Genomic_DNA"/>
</dbReference>